<dbReference type="InterPro" id="IPR036890">
    <property type="entry name" value="HATPase_C_sf"/>
</dbReference>
<dbReference type="SMART" id="SM00387">
    <property type="entry name" value="HATPase_c"/>
    <property type="match status" value="1"/>
</dbReference>
<dbReference type="RefSeq" id="WP_345767462.1">
    <property type="nucleotide sequence ID" value="NZ_CP154834.1"/>
</dbReference>
<dbReference type="Gene3D" id="1.25.40.10">
    <property type="entry name" value="Tetratricopeptide repeat domain"/>
    <property type="match status" value="1"/>
</dbReference>
<dbReference type="GO" id="GO:0046983">
    <property type="term" value="F:protein dimerization activity"/>
    <property type="evidence" value="ECO:0007669"/>
    <property type="project" value="InterPro"/>
</dbReference>
<evidence type="ECO:0000313" key="12">
    <source>
        <dbReference type="Proteomes" id="UP001463665"/>
    </source>
</evidence>
<dbReference type="EC" id="2.7.13.3" evidence="2"/>
<evidence type="ECO:0000256" key="4">
    <source>
        <dbReference type="ARBA" id="ARBA00022679"/>
    </source>
</evidence>
<dbReference type="PANTHER" id="PTHR24421">
    <property type="entry name" value="NITRATE/NITRITE SENSOR PROTEIN NARX-RELATED"/>
    <property type="match status" value="1"/>
</dbReference>
<dbReference type="GO" id="GO:0000155">
    <property type="term" value="F:phosphorelay sensor kinase activity"/>
    <property type="evidence" value="ECO:0007669"/>
    <property type="project" value="InterPro"/>
</dbReference>
<evidence type="ECO:0000256" key="8">
    <source>
        <dbReference type="ARBA" id="ARBA00023012"/>
    </source>
</evidence>
<evidence type="ECO:0000313" key="11">
    <source>
        <dbReference type="EMBL" id="XAO75936.1"/>
    </source>
</evidence>
<dbReference type="GO" id="GO:0016020">
    <property type="term" value="C:membrane"/>
    <property type="evidence" value="ECO:0007669"/>
    <property type="project" value="InterPro"/>
</dbReference>
<evidence type="ECO:0000256" key="9">
    <source>
        <dbReference type="SAM" id="Phobius"/>
    </source>
</evidence>
<comment type="catalytic activity">
    <reaction evidence="1">
        <text>ATP + protein L-histidine = ADP + protein N-phospho-L-histidine.</text>
        <dbReference type="EC" id="2.7.13.3"/>
    </reaction>
</comment>
<keyword evidence="8" id="KW-0902">Two-component regulatory system</keyword>
<keyword evidence="12" id="KW-1185">Reference proteome</keyword>
<dbReference type="InterPro" id="IPR011990">
    <property type="entry name" value="TPR-like_helical_dom_sf"/>
</dbReference>
<dbReference type="GO" id="GO:0005524">
    <property type="term" value="F:ATP binding"/>
    <property type="evidence" value="ECO:0007669"/>
    <property type="project" value="UniProtKB-KW"/>
</dbReference>
<keyword evidence="6 11" id="KW-0418">Kinase</keyword>
<sequence length="630" mass="72004">MSDRAADTVKAEAHFTLVDYWKFKDALKSKIHLAAGKKLAGRSSYEQAVIPFYEGQYYFNSDPGKASAAFKEAIRKLTPFRDKRAYEKLAAAWYNYALMNKDAKGYDFITKITLEKAIPYAERARNPVMVGHYYTQLATILMNNAQFSKSLMYNRKAVSILEKAAPKSSAMLFAYLNGVSVCCYTEQSEKALYLLHKAKKLLEPYPDSVNNTLYYYNETLYYTTVNALDKALVSAGMGIVMAEKYHQEQMVQQLLFRKYDIYSRQKDFQNARHILMDIVKDRTLMRNSIDKAMIYGELAKTNAALKDYRSAYSWLDVQKKLNDSINSGESRLKINELETRYRTAENRRKIANLQSQNRQAALNSKNERLYSGILAIGCLLLFAILGFAIVNARSKRKLAEQKEINYRQQLEELERKQQLKVTKAMLDGEERERERVARDLHDGLGGMLAGVKISLSSWAEDQSEIEENKRFRKTVDQLDSAVTELRRIARNMVPETLLKFGLETALKDLCEFYMRNGLEISCEFFDIRKDIPLNVQLNIYRIIQELVSNAIRHADAARILVQCSQNESVIFITFEDDGAGYDPSAFKNTKGMGLENLKNRIAYLKGQLEIVSAPGEGTTVNIELNTVTDG</sequence>
<dbReference type="AlphaFoldDB" id="A0AAU6WT22"/>
<organism evidence="11 12">
    <name type="scientific">Chryseobacterium endophyticum</name>
    <dbReference type="NCBI Taxonomy" id="1854762"/>
    <lineage>
        <taxon>Bacteria</taxon>
        <taxon>Pseudomonadati</taxon>
        <taxon>Bacteroidota</taxon>
        <taxon>Flavobacteriia</taxon>
        <taxon>Flavobacteriales</taxon>
        <taxon>Weeksellaceae</taxon>
        <taxon>Chryseobacterium group</taxon>
        <taxon>Chryseobacterium</taxon>
    </lineage>
</organism>
<dbReference type="SUPFAM" id="SSF55874">
    <property type="entry name" value="ATPase domain of HSP90 chaperone/DNA topoisomerase II/histidine kinase"/>
    <property type="match status" value="1"/>
</dbReference>
<evidence type="ECO:0000256" key="6">
    <source>
        <dbReference type="ARBA" id="ARBA00022777"/>
    </source>
</evidence>
<dbReference type="CDD" id="cd16917">
    <property type="entry name" value="HATPase_UhpB-NarQ-NarX-like"/>
    <property type="match status" value="1"/>
</dbReference>
<keyword evidence="7" id="KW-0067">ATP-binding</keyword>
<keyword evidence="4" id="KW-0808">Transferase</keyword>
<dbReference type="InterPro" id="IPR050482">
    <property type="entry name" value="Sensor_HK_TwoCompSys"/>
</dbReference>
<proteinExistence type="predicted"/>
<dbReference type="PROSITE" id="PS50109">
    <property type="entry name" value="HIS_KIN"/>
    <property type="match status" value="1"/>
</dbReference>
<dbReference type="InterPro" id="IPR005467">
    <property type="entry name" value="His_kinase_dom"/>
</dbReference>
<feature type="domain" description="Histidine kinase" evidence="10">
    <location>
        <begin position="435"/>
        <end position="628"/>
    </location>
</feature>
<dbReference type="Gene3D" id="1.20.5.1930">
    <property type="match status" value="1"/>
</dbReference>
<dbReference type="InterPro" id="IPR003594">
    <property type="entry name" value="HATPase_dom"/>
</dbReference>
<accession>A0AAU6WT22</accession>
<keyword evidence="9" id="KW-1133">Transmembrane helix</keyword>
<reference evidence="11 12" key="1">
    <citation type="submission" date="2024-04" db="EMBL/GenBank/DDBJ databases">
        <title>Genome sequencing and assembly of rice foliar adapted Chryseobacterium endophyticum OsEnb-ALM-A6.</title>
        <authorList>
            <person name="Kumar S."/>
            <person name="Javed M."/>
            <person name="Chouhan V."/>
            <person name="Charishma K."/>
            <person name="Patel A."/>
            <person name="Kumar M."/>
            <person name="Sahu K.P."/>
            <person name="Kumar A."/>
        </authorList>
    </citation>
    <scope>NUCLEOTIDE SEQUENCE [LARGE SCALE GENOMIC DNA]</scope>
    <source>
        <strain evidence="11 12">OsEnb-ALM-A6</strain>
    </source>
</reference>
<gene>
    <name evidence="11" type="ORF">AAFP95_08910</name>
</gene>
<evidence type="ECO:0000256" key="1">
    <source>
        <dbReference type="ARBA" id="ARBA00000085"/>
    </source>
</evidence>
<dbReference type="InterPro" id="IPR011712">
    <property type="entry name" value="Sig_transdc_His_kin_sub3_dim/P"/>
</dbReference>
<protein>
    <recommendedName>
        <fullName evidence="2">histidine kinase</fullName>
        <ecNumber evidence="2">2.7.13.3</ecNumber>
    </recommendedName>
</protein>
<keyword evidence="9" id="KW-0472">Membrane</keyword>
<evidence type="ECO:0000256" key="7">
    <source>
        <dbReference type="ARBA" id="ARBA00022840"/>
    </source>
</evidence>
<dbReference type="Pfam" id="PF02518">
    <property type="entry name" value="HATPase_c"/>
    <property type="match status" value="1"/>
</dbReference>
<name>A0AAU6WT22_9FLAO</name>
<dbReference type="Pfam" id="PF07730">
    <property type="entry name" value="HisKA_3"/>
    <property type="match status" value="1"/>
</dbReference>
<evidence type="ECO:0000256" key="2">
    <source>
        <dbReference type="ARBA" id="ARBA00012438"/>
    </source>
</evidence>
<dbReference type="EMBL" id="CP154834">
    <property type="protein sequence ID" value="XAO75936.1"/>
    <property type="molecule type" value="Genomic_DNA"/>
</dbReference>
<dbReference type="Proteomes" id="UP001463665">
    <property type="component" value="Chromosome"/>
</dbReference>
<keyword evidence="3" id="KW-0597">Phosphoprotein</keyword>
<keyword evidence="9" id="KW-0812">Transmembrane</keyword>
<keyword evidence="5" id="KW-0547">Nucleotide-binding</keyword>
<evidence type="ECO:0000256" key="5">
    <source>
        <dbReference type="ARBA" id="ARBA00022741"/>
    </source>
</evidence>
<dbReference type="SUPFAM" id="SSF48452">
    <property type="entry name" value="TPR-like"/>
    <property type="match status" value="1"/>
</dbReference>
<dbReference type="PANTHER" id="PTHR24421:SF10">
    <property type="entry name" value="NITRATE_NITRITE SENSOR PROTEIN NARQ"/>
    <property type="match status" value="1"/>
</dbReference>
<dbReference type="Gene3D" id="3.30.565.10">
    <property type="entry name" value="Histidine kinase-like ATPase, C-terminal domain"/>
    <property type="match status" value="1"/>
</dbReference>
<evidence type="ECO:0000256" key="3">
    <source>
        <dbReference type="ARBA" id="ARBA00022553"/>
    </source>
</evidence>
<feature type="transmembrane region" description="Helical" evidence="9">
    <location>
        <begin position="369"/>
        <end position="392"/>
    </location>
</feature>
<evidence type="ECO:0000259" key="10">
    <source>
        <dbReference type="PROSITE" id="PS50109"/>
    </source>
</evidence>